<dbReference type="Proteomes" id="UP000605201">
    <property type="component" value="Unassembled WGS sequence"/>
</dbReference>
<protein>
    <submittedName>
        <fullName evidence="1">Recombination-associated protein RdgC</fullName>
    </submittedName>
</protein>
<proteinExistence type="predicted"/>
<accession>A0A8J6NZ63</accession>
<dbReference type="Pfam" id="PF04381">
    <property type="entry name" value="RdgC"/>
    <property type="match status" value="1"/>
</dbReference>
<gene>
    <name evidence="1" type="primary">rdgC</name>
    <name evidence="1" type="ORF">H8D96_10045</name>
</gene>
<organism evidence="1 2">
    <name type="scientific">Candidatus Desulfatibia vada</name>
    <dbReference type="NCBI Taxonomy" id="2841696"/>
    <lineage>
        <taxon>Bacteria</taxon>
        <taxon>Pseudomonadati</taxon>
        <taxon>Thermodesulfobacteriota</taxon>
        <taxon>Desulfobacteria</taxon>
        <taxon>Desulfobacterales</taxon>
        <taxon>Desulfobacterales incertae sedis</taxon>
        <taxon>Candidatus Desulfatibia</taxon>
    </lineage>
</organism>
<evidence type="ECO:0000313" key="1">
    <source>
        <dbReference type="EMBL" id="MBC8432250.1"/>
    </source>
</evidence>
<dbReference type="GO" id="GO:0006310">
    <property type="term" value="P:DNA recombination"/>
    <property type="evidence" value="ECO:0007669"/>
    <property type="project" value="InterPro"/>
</dbReference>
<evidence type="ECO:0000313" key="2">
    <source>
        <dbReference type="Proteomes" id="UP000605201"/>
    </source>
</evidence>
<dbReference type="InterPro" id="IPR007476">
    <property type="entry name" value="RdgC"/>
</dbReference>
<sequence>MGLLSSSVSITRYRVEGNLEKPVIETVTAALKKDSISEIDDHASELTVGWTSFDNPYQPSFEGSSFVFGTYLIFSLRIDKKNIPSKIIKKYCAIEMAKKMEVTGRKYLAKNEKKMIKDHVFNVLSLRVPATPNIYDVLWNYEDASLWFFSNLKVANEKLESLFAESMKLKLIRLFPYTIAQLTAGLSDLELDVLAQLTPAKFTE</sequence>
<name>A0A8J6NZ63_9BACT</name>
<comment type="caution">
    <text evidence="1">The sequence shown here is derived from an EMBL/GenBank/DDBJ whole genome shotgun (WGS) entry which is preliminary data.</text>
</comment>
<reference evidence="1 2" key="1">
    <citation type="submission" date="2020-08" db="EMBL/GenBank/DDBJ databases">
        <title>Bridging the membrane lipid divide: bacteria of the FCB group superphylum have the potential to synthesize archaeal ether lipids.</title>
        <authorList>
            <person name="Villanueva L."/>
            <person name="Von Meijenfeldt F.A.B."/>
            <person name="Westbye A.B."/>
            <person name="Yadav S."/>
            <person name="Hopmans E.C."/>
            <person name="Dutilh B.E."/>
            <person name="Sinninghe Damste J.S."/>
        </authorList>
    </citation>
    <scope>NUCLEOTIDE SEQUENCE [LARGE SCALE GENOMIC DNA]</scope>
    <source>
        <strain evidence="1">NIOZ-UU17</strain>
    </source>
</reference>
<dbReference type="AlphaFoldDB" id="A0A8J6NZ63"/>
<dbReference type="EMBL" id="JACNIG010000213">
    <property type="protein sequence ID" value="MBC8432250.1"/>
    <property type="molecule type" value="Genomic_DNA"/>
</dbReference>